<gene>
    <name evidence="1" type="ORF">COHA_001744</name>
</gene>
<proteinExistence type="predicted"/>
<comment type="caution">
    <text evidence="1">The sequence shown here is derived from an EMBL/GenBank/DDBJ whole genome shotgun (WGS) entry which is preliminary data.</text>
</comment>
<sequence>MLTKATQGQFLGRPVGLSAQLRAQMPDGAADMAPAAAVLHLRHLYNAPSGQAIEVSVHAVAMAAALATLKHGGGLQPVPSARQAVLVRQAFVQAVWPALVEFDREKRIPGMPASAQAAWQLARSYTAGGHIAWRSAGTGAVALANAHKAGEDQATATRLQMQWTNGHPEVTKADVLAALRVALRSAIAARMDAKSIRDDIDRINAMEADENGACVQAQQPSAQQSVLQQQLLAGLQDGGAGR</sequence>
<dbReference type="Proteomes" id="UP001205105">
    <property type="component" value="Unassembled WGS sequence"/>
</dbReference>
<evidence type="ECO:0000313" key="1">
    <source>
        <dbReference type="EMBL" id="KAI7844655.1"/>
    </source>
</evidence>
<keyword evidence="2" id="KW-1185">Reference proteome</keyword>
<dbReference type="AlphaFoldDB" id="A0AAD5H8J8"/>
<protein>
    <submittedName>
        <fullName evidence="1">Uncharacterized protein</fullName>
    </submittedName>
</protein>
<name>A0AAD5H8J8_9CHLO</name>
<dbReference type="EMBL" id="JADXDR010000025">
    <property type="protein sequence ID" value="KAI7844655.1"/>
    <property type="molecule type" value="Genomic_DNA"/>
</dbReference>
<reference evidence="1" key="1">
    <citation type="submission" date="2020-11" db="EMBL/GenBank/DDBJ databases">
        <title>Chlorella ohadii genome sequencing and assembly.</title>
        <authorList>
            <person name="Murik O."/>
            <person name="Treves H."/>
            <person name="Kedem I."/>
            <person name="Shotland Y."/>
            <person name="Kaplan A."/>
        </authorList>
    </citation>
    <scope>NUCLEOTIDE SEQUENCE</scope>
    <source>
        <strain evidence="1">1</strain>
    </source>
</reference>
<accession>A0AAD5H8J8</accession>
<organism evidence="1 2">
    <name type="scientific">Chlorella ohadii</name>
    <dbReference type="NCBI Taxonomy" id="2649997"/>
    <lineage>
        <taxon>Eukaryota</taxon>
        <taxon>Viridiplantae</taxon>
        <taxon>Chlorophyta</taxon>
        <taxon>core chlorophytes</taxon>
        <taxon>Trebouxiophyceae</taxon>
        <taxon>Chlorellales</taxon>
        <taxon>Chlorellaceae</taxon>
        <taxon>Chlorella clade</taxon>
        <taxon>Chlorella</taxon>
    </lineage>
</organism>
<evidence type="ECO:0000313" key="2">
    <source>
        <dbReference type="Proteomes" id="UP001205105"/>
    </source>
</evidence>